<name>A0A1Q4V070_9ACTN</name>
<accession>A0A1Q4V070</accession>
<evidence type="ECO:0000313" key="1">
    <source>
        <dbReference type="EMBL" id="OKH91201.1"/>
    </source>
</evidence>
<reference evidence="1 2" key="1">
    <citation type="submission" date="2015-06" db="EMBL/GenBank/DDBJ databases">
        <title>Cloning and characterization of the uncialamcin biosynthetic gene cluster.</title>
        <authorList>
            <person name="Yan X."/>
            <person name="Huang T."/>
            <person name="Ge H."/>
            <person name="Shen B."/>
        </authorList>
    </citation>
    <scope>NUCLEOTIDE SEQUENCE [LARGE SCALE GENOMIC DNA]</scope>
    <source>
        <strain evidence="1 2">DCA2648</strain>
    </source>
</reference>
<dbReference type="STRING" id="1048205.AB852_32735"/>
<comment type="caution">
    <text evidence="1">The sequence shown here is derived from an EMBL/GenBank/DDBJ whole genome shotgun (WGS) entry which is preliminary data.</text>
</comment>
<dbReference type="AlphaFoldDB" id="A0A1Q4V070"/>
<dbReference type="Proteomes" id="UP000186455">
    <property type="component" value="Unassembled WGS sequence"/>
</dbReference>
<keyword evidence="2" id="KW-1185">Reference proteome</keyword>
<sequence>MTEEQPPGGEWRKLKPDAEHALRSLLEKVDSHASPMELFESYAYTKEVTARAVQARMEMYLPDSDAAFHHVRGVILRELTARYGHAIPESILRVPYGSSVHERIFALLHEQLARPVPAAIIRIVTADNVHTERRIRELRELGLDVHPTGSGNEQGGYELRSLEVDLGKLPSIARNIIRSKKSLPADRRAQMLRDVGISGDE</sequence>
<proteinExistence type="predicted"/>
<dbReference type="EMBL" id="LFBV01000010">
    <property type="protein sequence ID" value="OKH91201.1"/>
    <property type="molecule type" value="Genomic_DNA"/>
</dbReference>
<organism evidence="1 2">
    <name type="scientific">Streptomyces uncialis</name>
    <dbReference type="NCBI Taxonomy" id="1048205"/>
    <lineage>
        <taxon>Bacteria</taxon>
        <taxon>Bacillati</taxon>
        <taxon>Actinomycetota</taxon>
        <taxon>Actinomycetes</taxon>
        <taxon>Kitasatosporales</taxon>
        <taxon>Streptomycetaceae</taxon>
        <taxon>Streptomyces</taxon>
    </lineage>
</organism>
<dbReference type="RefSeq" id="WP_073793882.1">
    <property type="nucleotide sequence ID" value="NZ_LFBV01000010.1"/>
</dbReference>
<evidence type="ECO:0000313" key="2">
    <source>
        <dbReference type="Proteomes" id="UP000186455"/>
    </source>
</evidence>
<protein>
    <submittedName>
        <fullName evidence="1">Uncharacterized protein</fullName>
    </submittedName>
</protein>
<gene>
    <name evidence="1" type="ORF">AB852_32735</name>
</gene>